<dbReference type="EMBL" id="QPFP01000027">
    <property type="protein sequence ID" value="TEB29412.1"/>
    <property type="molecule type" value="Genomic_DNA"/>
</dbReference>
<keyword evidence="2 5" id="KW-0812">Transmembrane</keyword>
<dbReference type="InterPro" id="IPR008253">
    <property type="entry name" value="Marvel"/>
</dbReference>
<evidence type="ECO:0000256" key="1">
    <source>
        <dbReference type="ARBA" id="ARBA00004141"/>
    </source>
</evidence>
<feature type="domain" description="MARVEL" evidence="6">
    <location>
        <begin position="13"/>
        <end position="129"/>
    </location>
</feature>
<accession>A0A4Y7T736</accession>
<comment type="subcellular location">
    <subcellularLocation>
        <location evidence="1">Membrane</location>
        <topology evidence="1">Multi-pass membrane protein</topology>
    </subcellularLocation>
</comment>
<keyword evidence="8" id="KW-1185">Reference proteome</keyword>
<gene>
    <name evidence="7" type="ORF">FA13DRAFT_1863588</name>
</gene>
<feature type="transmembrane region" description="Helical" evidence="5">
    <location>
        <begin position="72"/>
        <end position="92"/>
    </location>
</feature>
<name>A0A4Y7T736_COPMI</name>
<evidence type="ECO:0000256" key="5">
    <source>
        <dbReference type="SAM" id="Phobius"/>
    </source>
</evidence>
<evidence type="ECO:0000256" key="3">
    <source>
        <dbReference type="ARBA" id="ARBA00022989"/>
    </source>
</evidence>
<sequence>MANLNELLPLVRTIFFAVVGVFSIIALGLSAHLVHISSNFTPDWAGLGLATSILTLIALPTLFFVGVKRRGAIAAFVAVELVVVVILWVLWLATGADTASSLPGLGFCRVSVCSEMRALEAFAFLNWLLVPRFRRSLQRAQRCLEVAVVISSVGGPAVILSFTKLGGAVRCPLASYNFWLDVIIDGQIVFRPMTT</sequence>
<dbReference type="Pfam" id="PF01284">
    <property type="entry name" value="MARVEL"/>
    <property type="match status" value="1"/>
</dbReference>
<keyword evidence="4 5" id="KW-0472">Membrane</keyword>
<dbReference type="OrthoDB" id="3364107at2759"/>
<reference evidence="7 8" key="1">
    <citation type="journal article" date="2019" name="Nat. Ecol. Evol.">
        <title>Megaphylogeny resolves global patterns of mushroom evolution.</title>
        <authorList>
            <person name="Varga T."/>
            <person name="Krizsan K."/>
            <person name="Foldi C."/>
            <person name="Dima B."/>
            <person name="Sanchez-Garcia M."/>
            <person name="Sanchez-Ramirez S."/>
            <person name="Szollosi G.J."/>
            <person name="Szarkandi J.G."/>
            <person name="Papp V."/>
            <person name="Albert L."/>
            <person name="Andreopoulos W."/>
            <person name="Angelini C."/>
            <person name="Antonin V."/>
            <person name="Barry K.W."/>
            <person name="Bougher N.L."/>
            <person name="Buchanan P."/>
            <person name="Buyck B."/>
            <person name="Bense V."/>
            <person name="Catcheside P."/>
            <person name="Chovatia M."/>
            <person name="Cooper J."/>
            <person name="Damon W."/>
            <person name="Desjardin D."/>
            <person name="Finy P."/>
            <person name="Geml J."/>
            <person name="Haridas S."/>
            <person name="Hughes K."/>
            <person name="Justo A."/>
            <person name="Karasinski D."/>
            <person name="Kautmanova I."/>
            <person name="Kiss B."/>
            <person name="Kocsube S."/>
            <person name="Kotiranta H."/>
            <person name="LaButti K.M."/>
            <person name="Lechner B.E."/>
            <person name="Liimatainen K."/>
            <person name="Lipzen A."/>
            <person name="Lukacs Z."/>
            <person name="Mihaltcheva S."/>
            <person name="Morgado L.N."/>
            <person name="Niskanen T."/>
            <person name="Noordeloos M.E."/>
            <person name="Ohm R.A."/>
            <person name="Ortiz-Santana B."/>
            <person name="Ovrebo C."/>
            <person name="Racz N."/>
            <person name="Riley R."/>
            <person name="Savchenko A."/>
            <person name="Shiryaev A."/>
            <person name="Soop K."/>
            <person name="Spirin V."/>
            <person name="Szebenyi C."/>
            <person name="Tomsovsky M."/>
            <person name="Tulloss R.E."/>
            <person name="Uehling J."/>
            <person name="Grigoriev I.V."/>
            <person name="Vagvolgyi C."/>
            <person name="Papp T."/>
            <person name="Martin F.M."/>
            <person name="Miettinen O."/>
            <person name="Hibbett D.S."/>
            <person name="Nagy L.G."/>
        </authorList>
    </citation>
    <scope>NUCLEOTIDE SEQUENCE [LARGE SCALE GENOMIC DNA]</scope>
    <source>
        <strain evidence="7 8">FP101781</strain>
    </source>
</reference>
<organism evidence="7 8">
    <name type="scientific">Coprinellus micaceus</name>
    <name type="common">Glistening ink-cap mushroom</name>
    <name type="synonym">Coprinus micaceus</name>
    <dbReference type="NCBI Taxonomy" id="71717"/>
    <lineage>
        <taxon>Eukaryota</taxon>
        <taxon>Fungi</taxon>
        <taxon>Dikarya</taxon>
        <taxon>Basidiomycota</taxon>
        <taxon>Agaricomycotina</taxon>
        <taxon>Agaricomycetes</taxon>
        <taxon>Agaricomycetidae</taxon>
        <taxon>Agaricales</taxon>
        <taxon>Agaricineae</taxon>
        <taxon>Psathyrellaceae</taxon>
        <taxon>Coprinellus</taxon>
    </lineage>
</organism>
<dbReference type="STRING" id="71717.A0A4Y7T736"/>
<evidence type="ECO:0000256" key="4">
    <source>
        <dbReference type="ARBA" id="ARBA00023136"/>
    </source>
</evidence>
<evidence type="ECO:0000256" key="2">
    <source>
        <dbReference type="ARBA" id="ARBA00022692"/>
    </source>
</evidence>
<protein>
    <recommendedName>
        <fullName evidence="6">MARVEL domain-containing protein</fullName>
    </recommendedName>
</protein>
<evidence type="ECO:0000259" key="6">
    <source>
        <dbReference type="Pfam" id="PF01284"/>
    </source>
</evidence>
<feature type="transmembrane region" description="Helical" evidence="5">
    <location>
        <begin position="7"/>
        <end position="32"/>
    </location>
</feature>
<feature type="transmembrane region" description="Helical" evidence="5">
    <location>
        <begin position="44"/>
        <end position="65"/>
    </location>
</feature>
<dbReference type="AlphaFoldDB" id="A0A4Y7T736"/>
<comment type="caution">
    <text evidence="7">The sequence shown here is derived from an EMBL/GenBank/DDBJ whole genome shotgun (WGS) entry which is preliminary data.</text>
</comment>
<dbReference type="Proteomes" id="UP000298030">
    <property type="component" value="Unassembled WGS sequence"/>
</dbReference>
<proteinExistence type="predicted"/>
<keyword evidence="3 5" id="KW-1133">Transmembrane helix</keyword>
<dbReference type="GO" id="GO:0016020">
    <property type="term" value="C:membrane"/>
    <property type="evidence" value="ECO:0007669"/>
    <property type="project" value="UniProtKB-SubCell"/>
</dbReference>
<evidence type="ECO:0000313" key="7">
    <source>
        <dbReference type="EMBL" id="TEB29412.1"/>
    </source>
</evidence>
<evidence type="ECO:0000313" key="8">
    <source>
        <dbReference type="Proteomes" id="UP000298030"/>
    </source>
</evidence>